<evidence type="ECO:0000256" key="1">
    <source>
        <dbReference type="SAM" id="Coils"/>
    </source>
</evidence>
<keyword evidence="4" id="KW-1185">Reference proteome</keyword>
<feature type="domain" description="PAS" evidence="2">
    <location>
        <begin position="153"/>
        <end position="217"/>
    </location>
</feature>
<name>A0ABS1D7G5_9PROT</name>
<evidence type="ECO:0000313" key="4">
    <source>
        <dbReference type="Proteomes" id="UP000697995"/>
    </source>
</evidence>
<dbReference type="Gene3D" id="3.30.450.20">
    <property type="entry name" value="PAS domain"/>
    <property type="match status" value="3"/>
</dbReference>
<dbReference type="InterPro" id="IPR002197">
    <property type="entry name" value="HTH_Fis"/>
</dbReference>
<organism evidence="3 4">
    <name type="scientific">Paracraurococcus ruber</name>
    <dbReference type="NCBI Taxonomy" id="77675"/>
    <lineage>
        <taxon>Bacteria</taxon>
        <taxon>Pseudomonadati</taxon>
        <taxon>Pseudomonadota</taxon>
        <taxon>Alphaproteobacteria</taxon>
        <taxon>Acetobacterales</taxon>
        <taxon>Roseomonadaceae</taxon>
        <taxon>Paracraurococcus</taxon>
    </lineage>
</organism>
<dbReference type="Proteomes" id="UP000697995">
    <property type="component" value="Unassembled WGS sequence"/>
</dbReference>
<dbReference type="Pfam" id="PF02954">
    <property type="entry name" value="HTH_8"/>
    <property type="match status" value="1"/>
</dbReference>
<comment type="caution">
    <text evidence="3">The sequence shown here is derived from an EMBL/GenBank/DDBJ whole genome shotgun (WGS) entry which is preliminary data.</text>
</comment>
<dbReference type="Gene3D" id="1.20.5.430">
    <property type="match status" value="1"/>
</dbReference>
<dbReference type="SMART" id="SM00091">
    <property type="entry name" value="PAS"/>
    <property type="match status" value="3"/>
</dbReference>
<dbReference type="InterPro" id="IPR011785">
    <property type="entry name" value="Tscrpt_reg_PpsR-CrtJ"/>
</dbReference>
<reference evidence="3 4" key="1">
    <citation type="journal article" date="2020" name="Microorganisms">
        <title>Osmotic Adaptation and Compatible Solute Biosynthesis of Phototrophic Bacteria as Revealed from Genome Analyses.</title>
        <authorList>
            <person name="Imhoff J.F."/>
            <person name="Rahn T."/>
            <person name="Kunzel S."/>
            <person name="Keller A."/>
            <person name="Neulinger S.C."/>
        </authorList>
    </citation>
    <scope>NUCLEOTIDE SEQUENCE [LARGE SCALE GENOMIC DNA]</scope>
    <source>
        <strain evidence="3 4">DSM 15382</strain>
    </source>
</reference>
<dbReference type="NCBIfam" id="TIGR00229">
    <property type="entry name" value="sensory_box"/>
    <property type="match status" value="1"/>
</dbReference>
<dbReference type="PRINTS" id="PR01590">
    <property type="entry name" value="HTHFIS"/>
</dbReference>
<protein>
    <submittedName>
        <fullName evidence="3">Transcriptional regulator PpsR</fullName>
    </submittedName>
</protein>
<proteinExistence type="predicted"/>
<accession>A0ABS1D7G5</accession>
<evidence type="ECO:0000259" key="2">
    <source>
        <dbReference type="PROSITE" id="PS50112"/>
    </source>
</evidence>
<feature type="coiled-coil region" evidence="1">
    <location>
        <begin position="129"/>
        <end position="156"/>
    </location>
</feature>
<dbReference type="InterPro" id="IPR000014">
    <property type="entry name" value="PAS"/>
</dbReference>
<dbReference type="CDD" id="cd00130">
    <property type="entry name" value="PAS"/>
    <property type="match status" value="1"/>
</dbReference>
<dbReference type="SUPFAM" id="SSF46689">
    <property type="entry name" value="Homeodomain-like"/>
    <property type="match status" value="1"/>
</dbReference>
<keyword evidence="1" id="KW-0175">Coiled coil</keyword>
<dbReference type="RefSeq" id="WP_133223157.1">
    <property type="nucleotide sequence ID" value="NZ_NRSG01000426.1"/>
</dbReference>
<dbReference type="InterPro" id="IPR009057">
    <property type="entry name" value="Homeodomain-like_sf"/>
</dbReference>
<gene>
    <name evidence="3" type="primary">ppsR</name>
    <name evidence="3" type="ORF">CKO45_27865</name>
</gene>
<dbReference type="NCBIfam" id="TIGR02040">
    <property type="entry name" value="PpsR-CrtJ"/>
    <property type="match status" value="1"/>
</dbReference>
<dbReference type="Pfam" id="PF00989">
    <property type="entry name" value="PAS"/>
    <property type="match status" value="2"/>
</dbReference>
<dbReference type="InterPro" id="IPR035965">
    <property type="entry name" value="PAS-like_dom_sf"/>
</dbReference>
<sequence>MRAFKAPDESLGRLNATMAASVIEAASDIALVVDGDGVICDLSITSEELSRDFAGGDIWFGCRWLDTVTKESRPKVEALIQGAIVQQPPRWRHVNHITRPGDTVPILYSAMRLGDADRAIALGRDLRPLSRLQQRLVEAQQSVEREYSRLRQAETRYRLLFHVSPEPVLIADAVAGRVLELNPAAERLLGRPTHFLLGRPVTEVFDQESKQTMRSLLALLGTGSRAEETTVTLAEGGQVVRIAASVFLEAGHATLLLRLLPLRAELKAPTTSPRAGLLTAVEHAPDGFVVTNDAGQILTVNDTFLDLAQLGAEDHAIGEPLGRWLGHTGGEMNVLTSALRQHGAVRLFSTAVRGEYGASTEVEVSATSVLDGSRRPSFGFAIRNVTARLPALDNRGSPPSSMEDFKQLIGRMPLKELVRQATDLIERLSIEAALEISGDSRARAAEVLGLSRQSLYAKLHRHGFGGFDEGS</sequence>
<dbReference type="SUPFAM" id="SSF55785">
    <property type="entry name" value="PYP-like sensor domain (PAS domain)"/>
    <property type="match status" value="3"/>
</dbReference>
<evidence type="ECO:0000313" key="3">
    <source>
        <dbReference type="EMBL" id="MBK1662012.1"/>
    </source>
</evidence>
<dbReference type="PROSITE" id="PS50112">
    <property type="entry name" value="PAS"/>
    <property type="match status" value="1"/>
</dbReference>
<dbReference type="Gene3D" id="1.10.10.60">
    <property type="entry name" value="Homeodomain-like"/>
    <property type="match status" value="1"/>
</dbReference>
<dbReference type="EMBL" id="NRSG01000426">
    <property type="protein sequence ID" value="MBK1662012.1"/>
    <property type="molecule type" value="Genomic_DNA"/>
</dbReference>
<dbReference type="InterPro" id="IPR013767">
    <property type="entry name" value="PAS_fold"/>
</dbReference>